<dbReference type="Proteomes" id="UP001476282">
    <property type="component" value="Unassembled WGS sequence"/>
</dbReference>
<comment type="caution">
    <text evidence="2">The sequence shown here is derived from an EMBL/GenBank/DDBJ whole genome shotgun (WGS) entry which is preliminary data.</text>
</comment>
<dbReference type="PROSITE" id="PS50206">
    <property type="entry name" value="RHODANESE_3"/>
    <property type="match status" value="1"/>
</dbReference>
<organism evidence="2 3">
    <name type="scientific">Haloferula sargassicola</name>
    <dbReference type="NCBI Taxonomy" id="490096"/>
    <lineage>
        <taxon>Bacteria</taxon>
        <taxon>Pseudomonadati</taxon>
        <taxon>Verrucomicrobiota</taxon>
        <taxon>Verrucomicrobiia</taxon>
        <taxon>Verrucomicrobiales</taxon>
        <taxon>Verrucomicrobiaceae</taxon>
        <taxon>Haloferula</taxon>
    </lineage>
</organism>
<dbReference type="RefSeq" id="WP_353568477.1">
    <property type="nucleotide sequence ID" value="NZ_BAABRI010000024.1"/>
</dbReference>
<sequence>MKALPDPASAIEVGPAEVAALTSEIGAGQVLLIDCREPDEWRIAHLPGARLVPLSGFSTGAEDLIAAGLPCIIYCHHGMRSLQAVRFLRSRGVAQAWSMTGGIDQWSREVDPALARY</sequence>
<dbReference type="SMART" id="SM00450">
    <property type="entry name" value="RHOD"/>
    <property type="match status" value="1"/>
</dbReference>
<reference evidence="2 3" key="1">
    <citation type="submission" date="2024-02" db="EMBL/GenBank/DDBJ databases">
        <title>Haloferula sargassicola NBRC 104335.</title>
        <authorList>
            <person name="Ichikawa N."/>
            <person name="Katano-Makiyama Y."/>
            <person name="Hidaka K."/>
        </authorList>
    </citation>
    <scope>NUCLEOTIDE SEQUENCE [LARGE SCALE GENOMIC DNA]</scope>
    <source>
        <strain evidence="2 3">NBRC 104335</strain>
    </source>
</reference>
<evidence type="ECO:0000313" key="2">
    <source>
        <dbReference type="EMBL" id="GAA5484382.1"/>
    </source>
</evidence>
<dbReference type="InterPro" id="IPR001763">
    <property type="entry name" value="Rhodanese-like_dom"/>
</dbReference>
<dbReference type="InterPro" id="IPR036873">
    <property type="entry name" value="Rhodanese-like_dom_sf"/>
</dbReference>
<dbReference type="EMBL" id="BAABRI010000024">
    <property type="protein sequence ID" value="GAA5484382.1"/>
    <property type="molecule type" value="Genomic_DNA"/>
</dbReference>
<evidence type="ECO:0000313" key="3">
    <source>
        <dbReference type="Proteomes" id="UP001476282"/>
    </source>
</evidence>
<name>A0ABP9UUF3_9BACT</name>
<dbReference type="PANTHER" id="PTHR43031:SF17">
    <property type="entry name" value="SULFURTRANSFERASE YTWF-RELATED"/>
    <property type="match status" value="1"/>
</dbReference>
<dbReference type="SUPFAM" id="SSF52821">
    <property type="entry name" value="Rhodanese/Cell cycle control phosphatase"/>
    <property type="match status" value="1"/>
</dbReference>
<gene>
    <name evidence="2" type="primary">glpE_3</name>
    <name evidence="2" type="ORF">Hsar01_03626</name>
</gene>
<feature type="domain" description="Rhodanese" evidence="1">
    <location>
        <begin position="26"/>
        <end position="115"/>
    </location>
</feature>
<dbReference type="InterPro" id="IPR050229">
    <property type="entry name" value="GlpE_sulfurtransferase"/>
</dbReference>
<accession>A0ABP9UUF3</accession>
<keyword evidence="3" id="KW-1185">Reference proteome</keyword>
<dbReference type="PANTHER" id="PTHR43031">
    <property type="entry name" value="FAD-DEPENDENT OXIDOREDUCTASE"/>
    <property type="match status" value="1"/>
</dbReference>
<protein>
    <submittedName>
        <fullName evidence="2">Thiosulfate sulfurtransferase GlpE</fullName>
    </submittedName>
</protein>
<evidence type="ECO:0000259" key="1">
    <source>
        <dbReference type="PROSITE" id="PS50206"/>
    </source>
</evidence>
<proteinExistence type="predicted"/>
<dbReference type="Gene3D" id="3.40.250.10">
    <property type="entry name" value="Rhodanese-like domain"/>
    <property type="match status" value="1"/>
</dbReference>
<dbReference type="Pfam" id="PF00581">
    <property type="entry name" value="Rhodanese"/>
    <property type="match status" value="1"/>
</dbReference>